<comment type="similarity">
    <text evidence="2 6">Belongs to the acyl-CoA dehydrogenase family.</text>
</comment>
<dbReference type="InterPro" id="IPR036250">
    <property type="entry name" value="AcylCo_DH-like_C"/>
</dbReference>
<evidence type="ECO:0000313" key="10">
    <source>
        <dbReference type="EMBL" id="WXB10579.1"/>
    </source>
</evidence>
<dbReference type="InterPro" id="IPR013786">
    <property type="entry name" value="AcylCoA_DH/ox_N"/>
</dbReference>
<dbReference type="Pfam" id="PF02770">
    <property type="entry name" value="Acyl-CoA_dh_M"/>
    <property type="match status" value="1"/>
</dbReference>
<proteinExistence type="inferred from homology"/>
<reference evidence="10" key="1">
    <citation type="submission" date="2021-12" db="EMBL/GenBank/DDBJ databases">
        <title>Discovery of the Pendulisporaceae a myxobacterial family with distinct sporulation behavior and unique specialized metabolism.</title>
        <authorList>
            <person name="Garcia R."/>
            <person name="Popoff A."/>
            <person name="Bader C.D."/>
            <person name="Loehr J."/>
            <person name="Walesch S."/>
            <person name="Walt C."/>
            <person name="Boldt J."/>
            <person name="Bunk B."/>
            <person name="Haeckl F.J.F.P.J."/>
            <person name="Gunesch A.P."/>
            <person name="Birkelbach J."/>
            <person name="Nuebel U."/>
            <person name="Pietschmann T."/>
            <person name="Bach T."/>
            <person name="Mueller R."/>
        </authorList>
    </citation>
    <scope>NUCLEOTIDE SEQUENCE</scope>
    <source>
        <strain evidence="10">MSr11367</strain>
    </source>
</reference>
<dbReference type="InterPro" id="IPR009100">
    <property type="entry name" value="AcylCoA_DH/oxidase_NM_dom_sf"/>
</dbReference>
<protein>
    <submittedName>
        <fullName evidence="10">Acyl-CoA dehydrogenase</fullName>
    </submittedName>
</protein>
<dbReference type="Gene3D" id="2.40.110.10">
    <property type="entry name" value="Butyryl-CoA Dehydrogenase, subunit A, domain 2"/>
    <property type="match status" value="1"/>
</dbReference>
<feature type="domain" description="Acyl-CoA dehydrogenase/oxidase N-terminal" evidence="9">
    <location>
        <begin position="6"/>
        <end position="119"/>
    </location>
</feature>
<dbReference type="Gene3D" id="1.20.140.10">
    <property type="entry name" value="Butyryl-CoA Dehydrogenase, subunit A, domain 3"/>
    <property type="match status" value="1"/>
</dbReference>
<dbReference type="InterPro" id="IPR037069">
    <property type="entry name" value="AcylCoA_DH/ox_N_sf"/>
</dbReference>
<keyword evidence="11" id="KW-1185">Reference proteome</keyword>
<evidence type="ECO:0000256" key="4">
    <source>
        <dbReference type="ARBA" id="ARBA00022827"/>
    </source>
</evidence>
<evidence type="ECO:0000256" key="1">
    <source>
        <dbReference type="ARBA" id="ARBA00001974"/>
    </source>
</evidence>
<dbReference type="RefSeq" id="WP_394840254.1">
    <property type="nucleotide sequence ID" value="NZ_CP089929.1"/>
</dbReference>
<organism evidence="10 11">
    <name type="scientific">Pendulispora rubella</name>
    <dbReference type="NCBI Taxonomy" id="2741070"/>
    <lineage>
        <taxon>Bacteria</taxon>
        <taxon>Pseudomonadati</taxon>
        <taxon>Myxococcota</taxon>
        <taxon>Myxococcia</taxon>
        <taxon>Myxococcales</taxon>
        <taxon>Sorangiineae</taxon>
        <taxon>Pendulisporaceae</taxon>
        <taxon>Pendulispora</taxon>
    </lineage>
</organism>
<evidence type="ECO:0000256" key="3">
    <source>
        <dbReference type="ARBA" id="ARBA00022630"/>
    </source>
</evidence>
<dbReference type="SUPFAM" id="SSF47203">
    <property type="entry name" value="Acyl-CoA dehydrogenase C-terminal domain-like"/>
    <property type="match status" value="1"/>
</dbReference>
<dbReference type="SUPFAM" id="SSF56645">
    <property type="entry name" value="Acyl-CoA dehydrogenase NM domain-like"/>
    <property type="match status" value="1"/>
</dbReference>
<sequence>MDFQFTEEQKQLKDLLDRFVSKEYSFDARRKILEGEPQGFSRAVWRKFAELGLLGITLPEEHGGFGGGALDALIVMEAIGRGLVLEPYLSTVLLCGGLLRDAGSEAQKGEFLPAIIAGERLLAFAHYEPQFRYDLHHVATSAKRQGDNYVLSGRKTVVLHGGSADVFIVSARTSGDVLDRDGLSLFLVSAGAPGVRVRDYRTQDGQRAAEVVLENVTVGEGARLGAEGQALAAIERAVDVAIAALCAEAVGVMGALNADTAEHLKTRKQFGVPIGKFQVLQHRMVDMFIHTEQARSMSYLAAVKVHSDDTFERRRALSAAKTLVGQAARFVGQQAVQLHGGMGVTEELVVGHHFKRLTMINLAFGDADHHLARFSDQLLAQE</sequence>
<dbReference type="EMBL" id="CP089983">
    <property type="protein sequence ID" value="WXB10579.1"/>
    <property type="molecule type" value="Genomic_DNA"/>
</dbReference>
<evidence type="ECO:0000313" key="11">
    <source>
        <dbReference type="Proteomes" id="UP001374803"/>
    </source>
</evidence>
<dbReference type="Pfam" id="PF00441">
    <property type="entry name" value="Acyl-CoA_dh_1"/>
    <property type="match status" value="1"/>
</dbReference>
<comment type="cofactor">
    <cofactor evidence="1 6">
        <name>FAD</name>
        <dbReference type="ChEBI" id="CHEBI:57692"/>
    </cofactor>
</comment>
<dbReference type="CDD" id="cd00567">
    <property type="entry name" value="ACAD"/>
    <property type="match status" value="1"/>
</dbReference>
<dbReference type="InterPro" id="IPR046373">
    <property type="entry name" value="Acyl-CoA_Oxase/DH_mid-dom_sf"/>
</dbReference>
<name>A0ABZ2LHZ4_9BACT</name>
<feature type="domain" description="Acyl-CoA oxidase/dehydrogenase middle" evidence="8">
    <location>
        <begin position="123"/>
        <end position="216"/>
    </location>
</feature>
<feature type="domain" description="Acyl-CoA dehydrogenase/oxidase C-terminal" evidence="7">
    <location>
        <begin position="238"/>
        <end position="373"/>
    </location>
</feature>
<evidence type="ECO:0000259" key="7">
    <source>
        <dbReference type="Pfam" id="PF00441"/>
    </source>
</evidence>
<dbReference type="PANTHER" id="PTHR43884:SF20">
    <property type="entry name" value="ACYL-COA DEHYDROGENASE FADE28"/>
    <property type="match status" value="1"/>
</dbReference>
<evidence type="ECO:0000256" key="6">
    <source>
        <dbReference type="RuleBase" id="RU362125"/>
    </source>
</evidence>
<dbReference type="InterPro" id="IPR009075">
    <property type="entry name" value="AcylCo_DH/oxidase_C"/>
</dbReference>
<evidence type="ECO:0000259" key="8">
    <source>
        <dbReference type="Pfam" id="PF02770"/>
    </source>
</evidence>
<dbReference type="Proteomes" id="UP001374803">
    <property type="component" value="Chromosome"/>
</dbReference>
<evidence type="ECO:0000256" key="5">
    <source>
        <dbReference type="ARBA" id="ARBA00023002"/>
    </source>
</evidence>
<keyword evidence="4 6" id="KW-0274">FAD</keyword>
<dbReference type="Pfam" id="PF02771">
    <property type="entry name" value="Acyl-CoA_dh_N"/>
    <property type="match status" value="1"/>
</dbReference>
<dbReference type="Gene3D" id="1.10.540.10">
    <property type="entry name" value="Acyl-CoA dehydrogenase/oxidase, N-terminal domain"/>
    <property type="match status" value="1"/>
</dbReference>
<keyword evidence="5 6" id="KW-0560">Oxidoreductase</keyword>
<gene>
    <name evidence="10" type="ORF">LVJ94_25550</name>
</gene>
<evidence type="ECO:0000259" key="9">
    <source>
        <dbReference type="Pfam" id="PF02771"/>
    </source>
</evidence>
<dbReference type="PANTHER" id="PTHR43884">
    <property type="entry name" value="ACYL-COA DEHYDROGENASE"/>
    <property type="match status" value="1"/>
</dbReference>
<keyword evidence="3 6" id="KW-0285">Flavoprotein</keyword>
<accession>A0ABZ2LHZ4</accession>
<dbReference type="InterPro" id="IPR006091">
    <property type="entry name" value="Acyl-CoA_Oxase/DH_mid-dom"/>
</dbReference>
<evidence type="ECO:0000256" key="2">
    <source>
        <dbReference type="ARBA" id="ARBA00009347"/>
    </source>
</evidence>